<evidence type="ECO:0000313" key="2">
    <source>
        <dbReference type="EMBL" id="KAJ8925204.1"/>
    </source>
</evidence>
<accession>A0AAV8WFA5</accession>
<dbReference type="CDD" id="cd00063">
    <property type="entry name" value="FN3"/>
    <property type="match status" value="1"/>
</dbReference>
<dbReference type="EMBL" id="JANEYG010000002">
    <property type="protein sequence ID" value="KAJ8925204.1"/>
    <property type="molecule type" value="Genomic_DNA"/>
</dbReference>
<dbReference type="InterPro" id="IPR036116">
    <property type="entry name" value="FN3_sf"/>
</dbReference>
<evidence type="ECO:0008006" key="4">
    <source>
        <dbReference type="Google" id="ProtNLM"/>
    </source>
</evidence>
<dbReference type="AlphaFoldDB" id="A0AAV8WFA5"/>
<evidence type="ECO:0000313" key="3">
    <source>
        <dbReference type="Proteomes" id="UP001159042"/>
    </source>
</evidence>
<protein>
    <recommendedName>
        <fullName evidence="4">Fibronectin type III domain protein</fullName>
    </recommendedName>
</protein>
<keyword evidence="3" id="KW-1185">Reference proteome</keyword>
<feature type="chain" id="PRO_5043485372" description="Fibronectin type III domain protein" evidence="1">
    <location>
        <begin position="36"/>
        <end position="327"/>
    </location>
</feature>
<gene>
    <name evidence="2" type="ORF">NQ315_001390</name>
</gene>
<reference evidence="2 3" key="1">
    <citation type="journal article" date="2023" name="Insect Mol. Biol.">
        <title>Genome sequencing provides insights into the evolution of gene families encoding plant cell wall-degrading enzymes in longhorned beetles.</title>
        <authorList>
            <person name="Shin N.R."/>
            <person name="Okamura Y."/>
            <person name="Kirsch R."/>
            <person name="Pauchet Y."/>
        </authorList>
    </citation>
    <scope>NUCLEOTIDE SEQUENCE [LARGE SCALE GENOMIC DNA]</scope>
    <source>
        <strain evidence="2">EAD_L_NR</strain>
    </source>
</reference>
<dbReference type="InterPro" id="IPR003961">
    <property type="entry name" value="FN3_dom"/>
</dbReference>
<name>A0AAV8WFA5_9CUCU</name>
<evidence type="ECO:0000256" key="1">
    <source>
        <dbReference type="SAM" id="SignalP"/>
    </source>
</evidence>
<organism evidence="2 3">
    <name type="scientific">Exocentrus adspersus</name>
    <dbReference type="NCBI Taxonomy" id="1586481"/>
    <lineage>
        <taxon>Eukaryota</taxon>
        <taxon>Metazoa</taxon>
        <taxon>Ecdysozoa</taxon>
        <taxon>Arthropoda</taxon>
        <taxon>Hexapoda</taxon>
        <taxon>Insecta</taxon>
        <taxon>Pterygota</taxon>
        <taxon>Neoptera</taxon>
        <taxon>Endopterygota</taxon>
        <taxon>Coleoptera</taxon>
        <taxon>Polyphaga</taxon>
        <taxon>Cucujiformia</taxon>
        <taxon>Chrysomeloidea</taxon>
        <taxon>Cerambycidae</taxon>
        <taxon>Lamiinae</taxon>
        <taxon>Acanthocinini</taxon>
        <taxon>Exocentrus</taxon>
    </lineage>
</organism>
<dbReference type="Gene3D" id="2.60.40.10">
    <property type="entry name" value="Immunoglobulins"/>
    <property type="match status" value="1"/>
</dbReference>
<sequence length="327" mass="36048">MSFSVHATTADAGVRAMKLSVGVPLLFWCWYLVAAQEICVPNPVGGVELASSGVLRWDASTNCPNTIYRVQIDLSGQKLYEIVVAALNYNVAFLLYCQTYTFFVIPIASNVIGAENYVTAVIPIPEGANIAINGLRGAQIDDDVLIQWQVGSQYPHCVDYFNLFIYDDDDDEAEVPKHLQVTQPGYLLQRVAKCSKYRFEVSSSYGGVNGTTERIEYSIPPAVNTPSLGEVRQNAISINTTWNLEKYHVNRCRVTSLLVTGTRFNATYPIEDTPERPNVQVSITGLRADSMYYFSVSTENSAGLSAPYQMAVQTLPIQSSPGVDIQI</sequence>
<dbReference type="InterPro" id="IPR013783">
    <property type="entry name" value="Ig-like_fold"/>
</dbReference>
<dbReference type="Proteomes" id="UP001159042">
    <property type="component" value="Unassembled WGS sequence"/>
</dbReference>
<proteinExistence type="predicted"/>
<dbReference type="SUPFAM" id="SSF49265">
    <property type="entry name" value="Fibronectin type III"/>
    <property type="match status" value="1"/>
</dbReference>
<feature type="signal peptide" evidence="1">
    <location>
        <begin position="1"/>
        <end position="35"/>
    </location>
</feature>
<comment type="caution">
    <text evidence="2">The sequence shown here is derived from an EMBL/GenBank/DDBJ whole genome shotgun (WGS) entry which is preliminary data.</text>
</comment>
<keyword evidence="1" id="KW-0732">Signal</keyword>